<dbReference type="Proteomes" id="UP000178534">
    <property type="component" value="Unassembled WGS sequence"/>
</dbReference>
<keyword evidence="1" id="KW-0812">Transmembrane</keyword>
<feature type="transmembrane region" description="Helical" evidence="1">
    <location>
        <begin position="75"/>
        <end position="100"/>
    </location>
</feature>
<dbReference type="AlphaFoldDB" id="A0A1G2DF17"/>
<evidence type="ECO:0000313" key="2">
    <source>
        <dbReference type="EMBL" id="OGZ12133.1"/>
    </source>
</evidence>
<name>A0A1G2DF17_9BACT</name>
<comment type="caution">
    <text evidence="2">The sequence shown here is derived from an EMBL/GenBank/DDBJ whole genome shotgun (WGS) entry which is preliminary data.</text>
</comment>
<protein>
    <submittedName>
        <fullName evidence="2">Uncharacterized protein</fullName>
    </submittedName>
</protein>
<evidence type="ECO:0000256" key="1">
    <source>
        <dbReference type="SAM" id="Phobius"/>
    </source>
</evidence>
<organism evidence="2 3">
    <name type="scientific">Candidatus Lloydbacteria bacterium RIFCSPLOWO2_01_FULL_50_20</name>
    <dbReference type="NCBI Taxonomy" id="1798665"/>
    <lineage>
        <taxon>Bacteria</taxon>
        <taxon>Candidatus Lloydiibacteriota</taxon>
    </lineage>
</organism>
<sequence length="129" mass="15058">MPIVSIIRDYFLWHYSAAYADIFGILRNYLWSVNHMFSVPEVFKSLFAPFKRIQEEKVNILKKPEDFFANLFVNFIMRIVGFVLRTALMAIALCSFAFVLGLGIAAIFLWTILPALVFYFFMSGIYYLL</sequence>
<proteinExistence type="predicted"/>
<evidence type="ECO:0000313" key="3">
    <source>
        <dbReference type="Proteomes" id="UP000178534"/>
    </source>
</evidence>
<dbReference type="EMBL" id="MHLP01000027">
    <property type="protein sequence ID" value="OGZ12133.1"/>
    <property type="molecule type" value="Genomic_DNA"/>
</dbReference>
<keyword evidence="1" id="KW-0472">Membrane</keyword>
<accession>A0A1G2DF17</accession>
<keyword evidence="1" id="KW-1133">Transmembrane helix</keyword>
<feature type="transmembrane region" description="Helical" evidence="1">
    <location>
        <begin position="107"/>
        <end position="128"/>
    </location>
</feature>
<gene>
    <name evidence="2" type="ORF">A2942_02580</name>
</gene>
<dbReference type="STRING" id="1798665.A2942_02580"/>
<reference evidence="2 3" key="1">
    <citation type="journal article" date="2016" name="Nat. Commun.">
        <title>Thousands of microbial genomes shed light on interconnected biogeochemical processes in an aquifer system.</title>
        <authorList>
            <person name="Anantharaman K."/>
            <person name="Brown C.T."/>
            <person name="Hug L.A."/>
            <person name="Sharon I."/>
            <person name="Castelle C.J."/>
            <person name="Probst A.J."/>
            <person name="Thomas B.C."/>
            <person name="Singh A."/>
            <person name="Wilkins M.J."/>
            <person name="Karaoz U."/>
            <person name="Brodie E.L."/>
            <person name="Williams K.H."/>
            <person name="Hubbard S.S."/>
            <person name="Banfield J.F."/>
        </authorList>
    </citation>
    <scope>NUCLEOTIDE SEQUENCE [LARGE SCALE GENOMIC DNA]</scope>
</reference>